<feature type="binding site" evidence="10">
    <location>
        <position position="575"/>
    </location>
    <ligand>
        <name>5-methyltetrahydropteroyltri-L-glutamate</name>
        <dbReference type="ChEBI" id="CHEBI:58207"/>
    </ligand>
</feature>
<dbReference type="PANTHER" id="PTHR30519">
    <property type="entry name" value="5-METHYLTETRAHYDROPTEROYLTRIGLUTAMATE--HOMOCYSTEINE METHYLTRANSFERASE"/>
    <property type="match status" value="1"/>
</dbReference>
<dbReference type="EMBL" id="JBHSJJ010000006">
    <property type="protein sequence ID" value="MFC4872510.1"/>
    <property type="molecule type" value="Genomic_DNA"/>
</dbReference>
<dbReference type="EC" id="2.1.1.14" evidence="10"/>
<keyword evidence="6 10" id="KW-0808">Transferase</keyword>
<gene>
    <name evidence="10 13" type="primary">metE</name>
    <name evidence="13" type="ORF">ACFPFU_12495</name>
</gene>
<evidence type="ECO:0000256" key="5">
    <source>
        <dbReference type="ARBA" id="ARBA00022605"/>
    </source>
</evidence>
<evidence type="ECO:0000256" key="7">
    <source>
        <dbReference type="ARBA" id="ARBA00022723"/>
    </source>
</evidence>
<organism evidence="13 14">
    <name type="scientific">Negadavirga shengliensis</name>
    <dbReference type="NCBI Taxonomy" id="1389218"/>
    <lineage>
        <taxon>Bacteria</taxon>
        <taxon>Pseudomonadati</taxon>
        <taxon>Bacteroidota</taxon>
        <taxon>Cytophagia</taxon>
        <taxon>Cytophagales</taxon>
        <taxon>Cyclobacteriaceae</taxon>
        <taxon>Negadavirga</taxon>
    </lineage>
</organism>
<feature type="active site" description="Proton donor" evidence="10">
    <location>
        <position position="708"/>
    </location>
</feature>
<name>A0ABV9T2T3_9BACT</name>
<keyword evidence="4 10" id="KW-0489">Methyltransferase</keyword>
<evidence type="ECO:0000256" key="2">
    <source>
        <dbReference type="ARBA" id="ARBA00004681"/>
    </source>
</evidence>
<dbReference type="Pfam" id="PF01717">
    <property type="entry name" value="Meth_synt_2"/>
    <property type="match status" value="1"/>
</dbReference>
<dbReference type="NCBIfam" id="TIGR01371">
    <property type="entry name" value="met_syn_B12ind"/>
    <property type="match status" value="1"/>
</dbReference>
<protein>
    <recommendedName>
        <fullName evidence="10">5-methyltetrahydropteroyltriglutamate--homocysteine methyltransferase</fullName>
        <ecNumber evidence="10">2.1.1.14</ecNumber>
    </recommendedName>
    <alternativeName>
        <fullName evidence="10">Cobalamin-independent methionine synthase</fullName>
    </alternativeName>
    <alternativeName>
        <fullName evidence="10">Methionine synthase, vitamin-B12 independent isozyme</fullName>
    </alternativeName>
</protein>
<evidence type="ECO:0000256" key="6">
    <source>
        <dbReference type="ARBA" id="ARBA00022679"/>
    </source>
</evidence>
<evidence type="ECO:0000256" key="3">
    <source>
        <dbReference type="ARBA" id="ARBA00009553"/>
    </source>
</evidence>
<feature type="binding site" evidence="10">
    <location>
        <position position="498"/>
    </location>
    <ligand>
        <name>L-homocysteine</name>
        <dbReference type="ChEBI" id="CHEBI:58199"/>
    </ligand>
</feature>
<dbReference type="InterPro" id="IPR006276">
    <property type="entry name" value="Cobalamin-indep_Met_synthase"/>
</dbReference>
<dbReference type="SUPFAM" id="SSF51726">
    <property type="entry name" value="UROD/MetE-like"/>
    <property type="match status" value="2"/>
</dbReference>
<evidence type="ECO:0000259" key="12">
    <source>
        <dbReference type="Pfam" id="PF08267"/>
    </source>
</evidence>
<feature type="binding site" evidence="10">
    <location>
        <position position="613"/>
    </location>
    <ligand>
        <name>L-homocysteine</name>
        <dbReference type="ChEBI" id="CHEBI:58199"/>
    </ligand>
</feature>
<dbReference type="InterPro" id="IPR002629">
    <property type="entry name" value="Met_Synth_C/arc"/>
</dbReference>
<reference evidence="14" key="1">
    <citation type="journal article" date="2019" name="Int. J. Syst. Evol. Microbiol.">
        <title>The Global Catalogue of Microorganisms (GCM) 10K type strain sequencing project: providing services to taxonomists for standard genome sequencing and annotation.</title>
        <authorList>
            <consortium name="The Broad Institute Genomics Platform"/>
            <consortium name="The Broad Institute Genome Sequencing Center for Infectious Disease"/>
            <person name="Wu L."/>
            <person name="Ma J."/>
        </authorList>
    </citation>
    <scope>NUCLEOTIDE SEQUENCE [LARGE SCALE GENOMIC DNA]</scope>
    <source>
        <strain evidence="14">CGMCC 4.7466</strain>
    </source>
</reference>
<keyword evidence="8 10" id="KW-0862">Zinc</keyword>
<feature type="binding site" evidence="10">
    <location>
        <position position="655"/>
    </location>
    <ligand>
        <name>Zn(2+)</name>
        <dbReference type="ChEBI" id="CHEBI:29105"/>
        <note>catalytic</note>
    </ligand>
</feature>
<keyword evidence="14" id="KW-1185">Reference proteome</keyword>
<evidence type="ECO:0000259" key="11">
    <source>
        <dbReference type="Pfam" id="PF01717"/>
    </source>
</evidence>
<feature type="domain" description="Cobalamin-independent methionine synthase MetE N-terminal" evidence="12">
    <location>
        <begin position="3"/>
        <end position="317"/>
    </location>
</feature>
<feature type="binding site" evidence="10">
    <location>
        <position position="613"/>
    </location>
    <ligand>
        <name>L-methionine</name>
        <dbReference type="ChEBI" id="CHEBI:57844"/>
    </ligand>
</feature>
<feature type="domain" description="Cobalamin-independent methionine synthase MetE C-terminal/archaeal" evidence="11">
    <location>
        <begin position="440"/>
        <end position="762"/>
    </location>
</feature>
<feature type="binding site" evidence="10">
    <location>
        <position position="740"/>
    </location>
    <ligand>
        <name>Zn(2+)</name>
        <dbReference type="ChEBI" id="CHEBI:29105"/>
        <note>catalytic</note>
    </ligand>
</feature>
<dbReference type="CDD" id="cd03312">
    <property type="entry name" value="CIMS_N_terminal_like"/>
    <property type="match status" value="1"/>
</dbReference>
<comment type="cofactor">
    <cofactor evidence="10">
        <name>Zn(2+)</name>
        <dbReference type="ChEBI" id="CHEBI:29105"/>
    </cofactor>
    <text evidence="10">Binds 1 zinc ion per subunit.</text>
</comment>
<dbReference type="Gene3D" id="3.20.20.210">
    <property type="match status" value="2"/>
</dbReference>
<dbReference type="CDD" id="cd03311">
    <property type="entry name" value="CIMS_C_terminal_like"/>
    <property type="match status" value="1"/>
</dbReference>
<feature type="binding site" evidence="10">
    <location>
        <begin position="15"/>
        <end position="18"/>
    </location>
    <ligand>
        <name>5-methyltetrahydropteroyltri-L-glutamate</name>
        <dbReference type="ChEBI" id="CHEBI:58207"/>
    </ligand>
</feature>
<comment type="function">
    <text evidence="1 10">Catalyzes the transfer of a methyl group from 5-methyltetrahydrofolate to homocysteine resulting in methionine formation.</text>
</comment>
<dbReference type="HAMAP" id="MF_00172">
    <property type="entry name" value="Meth_synth"/>
    <property type="match status" value="1"/>
</dbReference>
<keyword evidence="5 10" id="KW-0028">Amino-acid biosynthesis</keyword>
<feature type="binding site" evidence="10">
    <location>
        <position position="679"/>
    </location>
    <ligand>
        <name>Zn(2+)</name>
        <dbReference type="ChEBI" id="CHEBI:29105"/>
        <note>catalytic</note>
    </ligand>
</feature>
<feature type="binding site" evidence="10">
    <location>
        <begin position="529"/>
        <end position="530"/>
    </location>
    <ligand>
        <name>5-methyltetrahydropteroyltri-L-glutamate</name>
        <dbReference type="ChEBI" id="CHEBI:58207"/>
    </ligand>
</feature>
<dbReference type="GO" id="GO:0003871">
    <property type="term" value="F:5-methyltetrahydropteroyltriglutamate-homocysteine S-methyltransferase activity"/>
    <property type="evidence" value="ECO:0007669"/>
    <property type="project" value="UniProtKB-EC"/>
</dbReference>
<feature type="binding site" evidence="10">
    <location>
        <begin position="445"/>
        <end position="447"/>
    </location>
    <ligand>
        <name>L-homocysteine</name>
        <dbReference type="ChEBI" id="CHEBI:58199"/>
    </ligand>
</feature>
<evidence type="ECO:0000256" key="4">
    <source>
        <dbReference type="ARBA" id="ARBA00022603"/>
    </source>
</evidence>
<evidence type="ECO:0000313" key="14">
    <source>
        <dbReference type="Proteomes" id="UP001595818"/>
    </source>
</evidence>
<feature type="binding site" evidence="10">
    <location>
        <position position="619"/>
    </location>
    <ligand>
        <name>5-methyltetrahydropteroyltri-L-glutamate</name>
        <dbReference type="ChEBI" id="CHEBI:58207"/>
    </ligand>
</feature>
<feature type="binding site" evidence="10">
    <location>
        <position position="498"/>
    </location>
    <ligand>
        <name>L-methionine</name>
        <dbReference type="ChEBI" id="CHEBI:57844"/>
    </ligand>
</feature>
<keyword evidence="7 10" id="KW-0479">Metal-binding</keyword>
<feature type="binding site" evidence="10">
    <location>
        <position position="657"/>
    </location>
    <ligand>
        <name>Zn(2+)</name>
        <dbReference type="ChEBI" id="CHEBI:29105"/>
        <note>catalytic</note>
    </ligand>
</feature>
<keyword evidence="9 10" id="KW-0486">Methionine biosynthesis</keyword>
<sequence length="767" mass="86879">MLTHNLGYPRIGSNRELKKACESYWAGSLTAKALLNSGENIRQQNWLIQKNAGIDLIPVNDFSFYDQVLDMSLTVGAIPDRYHDIILNKPHSELDLYFAMARGHQKNGLDVTAMEMTKWFDTNYHYIVPEFRKDQAFKLFSSKVIAEVKEARQLGIKTKPVLIGPVSYLLLGKEKEPGFNRIDLIENLLPVYLDILGQLEENGVEWVQLDEPYLVLDLNEREKAAFQYVYNTIKKSFPSLKTMLATYFEGMGDNLPLVTSLPICALHIDLVRCPDQLESVLQSLPEKTSISLGLVDGRNVWKNDFQRSMEVIRKAVNKLGEGRVMIAPSCSLLHSPCDLDLETDEKILAPEIKSWLAFAKQKLDEVVTLKQLICSGTDAAALKKLALNQSAVESRKVSPLIHSDQVKQRAASLAAKDAHRMSSFAVRKEKQHRFLELPSFPTTTIGSFPQTKEVRSWRAQFKKGQLTEAEYTSLLKQETERVIRWQEQVGLDVLVHGEFERNDMVEYFGEQLEGFAFSSNGWVQSYGSRCVKPPIIYGDVSRPKPMTVVWSQYAQSLTAKIVKGMLTGPVTLLQWSFVRNDQPRSKTCMQIALAIRDEVMDLEKAGIKIIQIDEPAIREGLPLRKADWKAYLDWAVKAFRIAAGGVRDETQIHTHMCYSEFNDIIEEIAAMDADVITIECSRSQMELLDAFAAFQYPNEIGPGVYDIHSPRVPTQAEMVGLLNKAKEVIPEKQLWVNPDCGLKTRGWEETRKALAEMVEAAKTLREK</sequence>
<dbReference type="GO" id="GO:0032259">
    <property type="term" value="P:methylation"/>
    <property type="evidence" value="ECO:0007669"/>
    <property type="project" value="UniProtKB-KW"/>
</dbReference>
<feature type="binding site" evidence="10">
    <location>
        <position position="118"/>
    </location>
    <ligand>
        <name>5-methyltetrahydropteroyltri-L-glutamate</name>
        <dbReference type="ChEBI" id="CHEBI:58207"/>
    </ligand>
</feature>
<comment type="similarity">
    <text evidence="3 10">Belongs to the vitamin-B12 independent methionine synthase family.</text>
</comment>
<evidence type="ECO:0000256" key="8">
    <source>
        <dbReference type="ARBA" id="ARBA00022833"/>
    </source>
</evidence>
<dbReference type="Pfam" id="PF08267">
    <property type="entry name" value="Meth_synt_1"/>
    <property type="match status" value="1"/>
</dbReference>
<comment type="caution">
    <text evidence="13">The sequence shown here is derived from an EMBL/GenBank/DDBJ whole genome shotgun (WGS) entry which is preliminary data.</text>
</comment>
<evidence type="ECO:0000256" key="9">
    <source>
        <dbReference type="ARBA" id="ARBA00023167"/>
    </source>
</evidence>
<accession>A0ABV9T2T3</accession>
<dbReference type="NCBIfam" id="NF003556">
    <property type="entry name" value="PRK05222.1"/>
    <property type="match status" value="1"/>
</dbReference>
<dbReference type="PIRSF" id="PIRSF000382">
    <property type="entry name" value="MeTrfase_B12_ind"/>
    <property type="match status" value="1"/>
</dbReference>
<comment type="catalytic activity">
    <reaction evidence="10">
        <text>5-methyltetrahydropteroyltri-L-glutamate + L-homocysteine = tetrahydropteroyltri-L-glutamate + L-methionine</text>
        <dbReference type="Rhea" id="RHEA:21196"/>
        <dbReference type="ChEBI" id="CHEBI:57844"/>
        <dbReference type="ChEBI" id="CHEBI:58140"/>
        <dbReference type="ChEBI" id="CHEBI:58199"/>
        <dbReference type="ChEBI" id="CHEBI:58207"/>
        <dbReference type="EC" id="2.1.1.14"/>
    </reaction>
</comment>
<evidence type="ECO:0000313" key="13">
    <source>
        <dbReference type="EMBL" id="MFC4872510.1"/>
    </source>
</evidence>
<dbReference type="InterPro" id="IPR038071">
    <property type="entry name" value="UROD/MetE-like_sf"/>
</dbReference>
<keyword evidence="10" id="KW-0677">Repeat</keyword>
<dbReference type="Proteomes" id="UP001595818">
    <property type="component" value="Unassembled WGS sequence"/>
</dbReference>
<evidence type="ECO:0000256" key="10">
    <source>
        <dbReference type="HAMAP-Rule" id="MF_00172"/>
    </source>
</evidence>
<dbReference type="RefSeq" id="WP_377064959.1">
    <property type="nucleotide sequence ID" value="NZ_JBHSJJ010000006.1"/>
</dbReference>
<dbReference type="InterPro" id="IPR013215">
    <property type="entry name" value="Cbl-indep_Met_Synth_N"/>
</dbReference>
<comment type="pathway">
    <text evidence="2 10">Amino-acid biosynthesis; L-methionine biosynthesis via de novo pathway; L-methionine from L-homocysteine (MetE route): step 1/1.</text>
</comment>
<feature type="binding site" evidence="10">
    <location>
        <begin position="445"/>
        <end position="447"/>
    </location>
    <ligand>
        <name>L-methionine</name>
        <dbReference type="ChEBI" id="CHEBI:57844"/>
    </ligand>
</feature>
<proteinExistence type="inferred from homology"/>
<evidence type="ECO:0000256" key="1">
    <source>
        <dbReference type="ARBA" id="ARBA00002777"/>
    </source>
</evidence>